<dbReference type="SUPFAM" id="SSF55729">
    <property type="entry name" value="Acyl-CoA N-acyltransferases (Nat)"/>
    <property type="match status" value="1"/>
</dbReference>
<dbReference type="InterPro" id="IPR016181">
    <property type="entry name" value="Acyl_CoA_acyltransferase"/>
</dbReference>
<reference evidence="3 4" key="1">
    <citation type="submission" date="2018-07" db="EMBL/GenBank/DDBJ databases">
        <title>Genome sequencing of Runella.</title>
        <authorList>
            <person name="Baek M.-G."/>
            <person name="Yi H."/>
        </authorList>
    </citation>
    <scope>NUCLEOTIDE SEQUENCE [LARGE SCALE GENOMIC DNA]</scope>
    <source>
        <strain evidence="3 4">HYN0085</strain>
    </source>
</reference>
<dbReference type="Pfam" id="PF00583">
    <property type="entry name" value="Acetyltransf_1"/>
    <property type="match status" value="1"/>
</dbReference>
<dbReference type="OrthoDB" id="9799681at2"/>
<dbReference type="CDD" id="cd04301">
    <property type="entry name" value="NAT_SF"/>
    <property type="match status" value="1"/>
</dbReference>
<dbReference type="GO" id="GO:0008080">
    <property type="term" value="F:N-acetyltransferase activity"/>
    <property type="evidence" value="ECO:0007669"/>
    <property type="project" value="InterPro"/>
</dbReference>
<feature type="domain" description="N-acetyltransferase" evidence="2">
    <location>
        <begin position="2"/>
        <end position="161"/>
    </location>
</feature>
<dbReference type="InterPro" id="IPR050769">
    <property type="entry name" value="NAT_camello-type"/>
</dbReference>
<dbReference type="PANTHER" id="PTHR13947:SF37">
    <property type="entry name" value="LD18367P"/>
    <property type="match status" value="1"/>
</dbReference>
<dbReference type="Gene3D" id="3.40.630.30">
    <property type="match status" value="1"/>
</dbReference>
<proteinExistence type="predicted"/>
<evidence type="ECO:0000259" key="2">
    <source>
        <dbReference type="PROSITE" id="PS51186"/>
    </source>
</evidence>
<name>A0A344TFQ9_9BACT</name>
<organism evidence="3 4">
    <name type="scientific">Runella rosea</name>
    <dbReference type="NCBI Taxonomy" id="2259595"/>
    <lineage>
        <taxon>Bacteria</taxon>
        <taxon>Pseudomonadati</taxon>
        <taxon>Bacteroidota</taxon>
        <taxon>Cytophagia</taxon>
        <taxon>Cytophagales</taxon>
        <taxon>Spirosomataceae</taxon>
        <taxon>Runella</taxon>
    </lineage>
</organism>
<dbReference type="PANTHER" id="PTHR13947">
    <property type="entry name" value="GNAT FAMILY N-ACETYLTRANSFERASE"/>
    <property type="match status" value="1"/>
</dbReference>
<dbReference type="KEGG" id="run:DR864_06920"/>
<accession>A0A344TFQ9</accession>
<dbReference type="Proteomes" id="UP000251993">
    <property type="component" value="Chromosome"/>
</dbReference>
<evidence type="ECO:0000313" key="3">
    <source>
        <dbReference type="EMBL" id="AXE17480.1"/>
    </source>
</evidence>
<dbReference type="EMBL" id="CP030850">
    <property type="protein sequence ID" value="AXE17480.1"/>
    <property type="molecule type" value="Genomic_DNA"/>
</dbReference>
<gene>
    <name evidence="3" type="ORF">DR864_06920</name>
</gene>
<dbReference type="RefSeq" id="WP_114066265.1">
    <property type="nucleotide sequence ID" value="NZ_CP030850.1"/>
</dbReference>
<keyword evidence="4" id="KW-1185">Reference proteome</keyword>
<dbReference type="PROSITE" id="PS51186">
    <property type="entry name" value="GNAT"/>
    <property type="match status" value="1"/>
</dbReference>
<dbReference type="AlphaFoldDB" id="A0A344TFQ9"/>
<evidence type="ECO:0000256" key="1">
    <source>
        <dbReference type="ARBA" id="ARBA00022679"/>
    </source>
</evidence>
<evidence type="ECO:0000313" key="4">
    <source>
        <dbReference type="Proteomes" id="UP000251993"/>
    </source>
</evidence>
<protein>
    <submittedName>
        <fullName evidence="3">GNAT family N-acetyltransferase</fullName>
    </submittedName>
</protein>
<keyword evidence="1 3" id="KW-0808">Transferase</keyword>
<dbReference type="InterPro" id="IPR000182">
    <property type="entry name" value="GNAT_dom"/>
</dbReference>
<sequence length="162" mass="18252">MIQIAHYSEEHQQSIIDLILGIQQNEFNIPITLADQPDLLTIPSFYCQNKGAFWVALNDQQVVGTIALIDIGDQMGAIRKMFVHQDFRGKELGIATLLLNAMLAHCRQHGLTAIYLGTLPRLQAAMRFYEKNGFVQLPKSTLPPQFPAMTLDTVFYEYKIAG</sequence>